<evidence type="ECO:0000256" key="1">
    <source>
        <dbReference type="SAM" id="Phobius"/>
    </source>
</evidence>
<protein>
    <submittedName>
        <fullName evidence="2">Uncharacterized protein</fullName>
    </submittedName>
</protein>
<dbReference type="Proteomes" id="UP000708208">
    <property type="component" value="Unassembled WGS sequence"/>
</dbReference>
<feature type="transmembrane region" description="Helical" evidence="1">
    <location>
        <begin position="52"/>
        <end position="75"/>
    </location>
</feature>
<dbReference type="EMBL" id="CAJVCH010529947">
    <property type="protein sequence ID" value="CAG7823574.1"/>
    <property type="molecule type" value="Genomic_DNA"/>
</dbReference>
<keyword evidence="1" id="KW-0812">Transmembrane</keyword>
<dbReference type="AlphaFoldDB" id="A0A8J2PIU9"/>
<accession>A0A8J2PIU9</accession>
<name>A0A8J2PIU9_9HEXA</name>
<gene>
    <name evidence="2" type="ORF">AFUS01_LOCUS33784</name>
</gene>
<organism evidence="2 3">
    <name type="scientific">Allacma fusca</name>
    <dbReference type="NCBI Taxonomy" id="39272"/>
    <lineage>
        <taxon>Eukaryota</taxon>
        <taxon>Metazoa</taxon>
        <taxon>Ecdysozoa</taxon>
        <taxon>Arthropoda</taxon>
        <taxon>Hexapoda</taxon>
        <taxon>Collembola</taxon>
        <taxon>Symphypleona</taxon>
        <taxon>Sminthuridae</taxon>
        <taxon>Allacma</taxon>
    </lineage>
</organism>
<reference evidence="2" key="1">
    <citation type="submission" date="2021-06" db="EMBL/GenBank/DDBJ databases">
        <authorList>
            <person name="Hodson N. C."/>
            <person name="Mongue J. A."/>
            <person name="Jaron S. K."/>
        </authorList>
    </citation>
    <scope>NUCLEOTIDE SEQUENCE</scope>
</reference>
<evidence type="ECO:0000313" key="3">
    <source>
        <dbReference type="Proteomes" id="UP000708208"/>
    </source>
</evidence>
<comment type="caution">
    <text evidence="2">The sequence shown here is derived from an EMBL/GenBank/DDBJ whole genome shotgun (WGS) entry which is preliminary data.</text>
</comment>
<evidence type="ECO:0000313" key="2">
    <source>
        <dbReference type="EMBL" id="CAG7823574.1"/>
    </source>
</evidence>
<keyword evidence="1" id="KW-0472">Membrane</keyword>
<keyword evidence="3" id="KW-1185">Reference proteome</keyword>
<sequence>MTDTLLENNWRNDDDAEMQPSHLNFSCNNNVINQKGDALCSKTCIAIRNSCGIFPIAILVLTMIILVGLVAAIIANNVTFSTLQESNKTATPGESNYTELKVGLIKTDLLVDSASDLKELTAEQDTIIIQSLNEDYTESYSFTINENLNVQNMKINGPITIQWLRFLFRKFHAITSLDIDSDGLCSVDLKDLNGFTFKSVDHFGLRNLSHCNDISWINKYHFPRIKSLEISNADLTEKNFKSIHMFLNEHRKTVSRISINKCFICKNCDFLDITYENKLSLQILGSKETPKSKF</sequence>
<proteinExistence type="predicted"/>
<dbReference type="OrthoDB" id="8298626at2759"/>
<keyword evidence="1" id="KW-1133">Transmembrane helix</keyword>